<evidence type="ECO:0008006" key="3">
    <source>
        <dbReference type="Google" id="ProtNLM"/>
    </source>
</evidence>
<protein>
    <recommendedName>
        <fullName evidence="3">PilZ domain-containing protein</fullName>
    </recommendedName>
</protein>
<dbReference type="AlphaFoldDB" id="A0A248K1H8"/>
<evidence type="ECO:0000313" key="2">
    <source>
        <dbReference type="Proteomes" id="UP000197153"/>
    </source>
</evidence>
<dbReference type="KEGG" id="nao:Y958_25570"/>
<organism evidence="1 2">
    <name type="scientific">Nitrospirillum viridazoti CBAmc</name>
    <dbReference type="NCBI Taxonomy" id="1441467"/>
    <lineage>
        <taxon>Bacteria</taxon>
        <taxon>Pseudomonadati</taxon>
        <taxon>Pseudomonadota</taxon>
        <taxon>Alphaproteobacteria</taxon>
        <taxon>Rhodospirillales</taxon>
        <taxon>Azospirillaceae</taxon>
        <taxon>Nitrospirillum</taxon>
        <taxon>Nitrospirillum viridazoti</taxon>
    </lineage>
</organism>
<proteinExistence type="predicted"/>
<sequence>MAPMTDETPPSAVDRRQATRLSGDAYPLRVDRHQARLVDWSAKGIGLQLHGGVEDIAPGQALTVSIHSEVTNGVALFPIIVRRVDVERRIIGAGFLADAEDASDFLACLLAVSSAPDQTA</sequence>
<reference evidence="1 2" key="1">
    <citation type="submission" date="2017-06" db="EMBL/GenBank/DDBJ databases">
        <title>Complete genome sequence of Nitrospirillum amazonense strain CBAmC, an endophytic nitrogen-fixing and plant growth-promoting bacterium, isolated from sugarcane.</title>
        <authorList>
            <person name="Schwab S."/>
            <person name="dos Santos Teixeira K.R."/>
            <person name="Simoes Araujo J.L."/>
            <person name="Soares Vidal M."/>
            <person name="Borges de Freitas H.R."/>
            <person name="Rivello Crivelaro A.L."/>
            <person name="Bueno de Camargo Nunes A."/>
            <person name="dos Santos C.M."/>
            <person name="Palmeira da Silva Rosa D."/>
            <person name="da Silva Padilha D."/>
            <person name="da Silva E."/>
            <person name="Araujo Terra L."/>
            <person name="Soares Mendes V."/>
            <person name="Farinelli L."/>
            <person name="Magalhaes Cruz L."/>
            <person name="Baldani J.I."/>
        </authorList>
    </citation>
    <scope>NUCLEOTIDE SEQUENCE [LARGE SCALE GENOMIC DNA]</scope>
    <source>
        <strain evidence="1 2">CBAmC</strain>
    </source>
</reference>
<keyword evidence="2" id="KW-1185">Reference proteome</keyword>
<dbReference type="EMBL" id="CP022112">
    <property type="protein sequence ID" value="ASG24278.1"/>
    <property type="molecule type" value="Genomic_DNA"/>
</dbReference>
<accession>A0A248K1H8</accession>
<evidence type="ECO:0000313" key="1">
    <source>
        <dbReference type="EMBL" id="ASG24278.1"/>
    </source>
</evidence>
<gene>
    <name evidence="1" type="ORF">Y958_25570</name>
</gene>
<dbReference type="Proteomes" id="UP000197153">
    <property type="component" value="Chromosome 3"/>
</dbReference>
<name>A0A248K1H8_9PROT</name>